<keyword evidence="6" id="KW-0539">Nucleus</keyword>
<evidence type="ECO:0000256" key="3">
    <source>
        <dbReference type="ARBA" id="ARBA00022490"/>
    </source>
</evidence>
<dbReference type="InterPro" id="IPR036770">
    <property type="entry name" value="Ankyrin_rpt-contain_sf"/>
</dbReference>
<dbReference type="GO" id="GO:0005634">
    <property type="term" value="C:nucleus"/>
    <property type="evidence" value="ECO:0007669"/>
    <property type="project" value="UniProtKB-SubCell"/>
</dbReference>
<evidence type="ECO:0000313" key="11">
    <source>
        <dbReference type="Ensembl" id="ENSMMOP00000012834.1"/>
    </source>
</evidence>
<proteinExistence type="predicted"/>
<dbReference type="PANTHER" id="PTHR24198:SF185">
    <property type="entry name" value="ANKYRIN-3"/>
    <property type="match status" value="1"/>
</dbReference>
<dbReference type="PANTHER" id="PTHR24198">
    <property type="entry name" value="ANKYRIN REPEAT AND PROTEIN KINASE DOMAIN-CONTAINING PROTEIN"/>
    <property type="match status" value="1"/>
</dbReference>
<evidence type="ECO:0000256" key="4">
    <source>
        <dbReference type="ARBA" id="ARBA00022737"/>
    </source>
</evidence>
<dbReference type="FunFam" id="1.25.40.20:FF:000336">
    <property type="entry name" value="Ankyrin repeat domain-containing protein 16"/>
    <property type="match status" value="1"/>
</dbReference>
<dbReference type="PRINTS" id="PR01415">
    <property type="entry name" value="ANKYRIN"/>
</dbReference>
<evidence type="ECO:0000256" key="9">
    <source>
        <dbReference type="ARBA" id="ARBA00067264"/>
    </source>
</evidence>
<evidence type="ECO:0000256" key="8">
    <source>
        <dbReference type="ARBA" id="ARBA00062703"/>
    </source>
</evidence>
<dbReference type="GO" id="GO:0005737">
    <property type="term" value="C:cytoplasm"/>
    <property type="evidence" value="ECO:0007669"/>
    <property type="project" value="UniProtKB-SubCell"/>
</dbReference>
<dbReference type="InterPro" id="IPR002110">
    <property type="entry name" value="Ankyrin_rpt"/>
</dbReference>
<comment type="subunit">
    <text evidence="8">Interacts with AARS; the interaction is direct.</text>
</comment>
<evidence type="ECO:0000313" key="12">
    <source>
        <dbReference type="Proteomes" id="UP000261620"/>
    </source>
</evidence>
<keyword evidence="12" id="KW-1185">Reference proteome</keyword>
<comment type="function">
    <text evidence="7">Required to prevent the misactivation of serine (Ser) with tRNA(Ala) by promoting the hydrolysis of Ser-mischarged tRNA(Ala), thereby playing a role in translational fidelity. Binds directly to the catalytic domain of AARS/AlaRS and captures Ser that is misactivated by AARS/AlaRS, preventing the charging of Ser adenylates to tRNA(Ala) and precluding Ser misincorporation in nascent peptides.</text>
</comment>
<comment type="subcellular location">
    <subcellularLocation>
        <location evidence="2">Cytoplasm</location>
    </subcellularLocation>
    <subcellularLocation>
        <location evidence="1">Nucleus</location>
    </subcellularLocation>
</comment>
<reference evidence="11" key="2">
    <citation type="submission" date="2025-09" db="UniProtKB">
        <authorList>
            <consortium name="Ensembl"/>
        </authorList>
    </citation>
    <scope>IDENTIFICATION</scope>
</reference>
<keyword evidence="3" id="KW-0963">Cytoplasm</keyword>
<dbReference type="PROSITE" id="PS50297">
    <property type="entry name" value="ANK_REP_REGION"/>
    <property type="match status" value="4"/>
</dbReference>
<dbReference type="Pfam" id="PF12796">
    <property type="entry name" value="Ank_2"/>
    <property type="match status" value="3"/>
</dbReference>
<reference evidence="11" key="1">
    <citation type="submission" date="2025-08" db="UniProtKB">
        <authorList>
            <consortium name="Ensembl"/>
        </authorList>
    </citation>
    <scope>IDENTIFICATION</scope>
</reference>
<evidence type="ECO:0000256" key="6">
    <source>
        <dbReference type="ARBA" id="ARBA00023242"/>
    </source>
</evidence>
<name>A0A3Q3WUA2_MOLML</name>
<feature type="repeat" description="ANK" evidence="10">
    <location>
        <begin position="179"/>
        <end position="202"/>
    </location>
</feature>
<dbReference type="Pfam" id="PF00023">
    <property type="entry name" value="Ank"/>
    <property type="match status" value="1"/>
</dbReference>
<evidence type="ECO:0000256" key="2">
    <source>
        <dbReference type="ARBA" id="ARBA00004496"/>
    </source>
</evidence>
<evidence type="ECO:0000256" key="1">
    <source>
        <dbReference type="ARBA" id="ARBA00004123"/>
    </source>
</evidence>
<dbReference type="AlphaFoldDB" id="A0A3Q3WUA2"/>
<protein>
    <recommendedName>
        <fullName evidence="9">Ankyrin repeat domain-containing protein 16</fullName>
    </recommendedName>
</protein>
<dbReference type="Proteomes" id="UP000261620">
    <property type="component" value="Unplaced"/>
</dbReference>
<dbReference type="OMA" id="TRCQYEP"/>
<feature type="repeat" description="ANK" evidence="10">
    <location>
        <begin position="282"/>
        <end position="314"/>
    </location>
</feature>
<sequence>MDENTLKQLVKFTQEGQLCSLEDLITLAPSSAAVETLRSKHFGRSGDTLLHYAARLGHLGVMEYLIKGLGMDVEVYNNDYKRPLHEAASMSHQACVSLLLREGAKVDSLKKADWTPLMMACTRRNLGVILELLRYGSDPALKNKDGWNAFHIACREGDPLVVQHLLVAAPNVWRTESKTRRTPLHTAAMHGCEEVVRILIERCGYTPDSPDSCGVTPFMDAVTNGHLSVARMLLEQHQASPTAADVLGSQPLHQVAVSGQDEALRFLVQDLKVDVNQRVTGVELTALHYAAKEGHTSTIKTLLELGADLHVRDKKGRSALHMACMWQQAEAARTLLQLGLKDSEDACGMTAQQLAKKADVVRVFECGLQDM</sequence>
<keyword evidence="5 10" id="KW-0040">ANK repeat</keyword>
<accession>A0A3Q3WUA2</accession>
<feature type="repeat" description="ANK" evidence="10">
    <location>
        <begin position="79"/>
        <end position="111"/>
    </location>
</feature>
<dbReference type="SUPFAM" id="SSF48403">
    <property type="entry name" value="Ankyrin repeat"/>
    <property type="match status" value="1"/>
</dbReference>
<evidence type="ECO:0000256" key="5">
    <source>
        <dbReference type="ARBA" id="ARBA00023043"/>
    </source>
</evidence>
<feature type="repeat" description="ANK" evidence="10">
    <location>
        <begin position="112"/>
        <end position="144"/>
    </location>
</feature>
<dbReference type="Ensembl" id="ENSMMOT00000013045.1">
    <property type="protein sequence ID" value="ENSMMOP00000012834.1"/>
    <property type="gene ID" value="ENSMMOG00000009861.1"/>
</dbReference>
<dbReference type="Gene3D" id="1.25.40.20">
    <property type="entry name" value="Ankyrin repeat-containing domain"/>
    <property type="match status" value="3"/>
</dbReference>
<dbReference type="SMART" id="SM00248">
    <property type="entry name" value="ANK"/>
    <property type="match status" value="9"/>
</dbReference>
<feature type="repeat" description="ANK" evidence="10">
    <location>
        <begin position="45"/>
        <end position="67"/>
    </location>
</feature>
<organism evidence="11 12">
    <name type="scientific">Mola mola</name>
    <name type="common">Ocean sunfish</name>
    <name type="synonym">Tetraodon mola</name>
    <dbReference type="NCBI Taxonomy" id="94237"/>
    <lineage>
        <taxon>Eukaryota</taxon>
        <taxon>Metazoa</taxon>
        <taxon>Chordata</taxon>
        <taxon>Craniata</taxon>
        <taxon>Vertebrata</taxon>
        <taxon>Euteleostomi</taxon>
        <taxon>Actinopterygii</taxon>
        <taxon>Neopterygii</taxon>
        <taxon>Teleostei</taxon>
        <taxon>Neoteleostei</taxon>
        <taxon>Acanthomorphata</taxon>
        <taxon>Eupercaria</taxon>
        <taxon>Tetraodontiformes</taxon>
        <taxon>Molidae</taxon>
        <taxon>Mola</taxon>
    </lineage>
</organism>
<dbReference type="PROSITE" id="PS50088">
    <property type="entry name" value="ANK_REPEAT"/>
    <property type="match status" value="5"/>
</dbReference>
<dbReference type="STRING" id="94237.ENSMMOP00000012834"/>
<evidence type="ECO:0000256" key="7">
    <source>
        <dbReference type="ARBA" id="ARBA00053725"/>
    </source>
</evidence>
<evidence type="ECO:0000256" key="10">
    <source>
        <dbReference type="PROSITE-ProRule" id="PRU00023"/>
    </source>
</evidence>
<keyword evidence="4" id="KW-0677">Repeat</keyword>